<evidence type="ECO:0000313" key="2">
    <source>
        <dbReference type="EMBL" id="CAD9002103.1"/>
    </source>
</evidence>
<feature type="signal peptide" evidence="1">
    <location>
        <begin position="1"/>
        <end position="26"/>
    </location>
</feature>
<reference evidence="2" key="1">
    <citation type="submission" date="2021-01" db="EMBL/GenBank/DDBJ databases">
        <authorList>
            <person name="Corre E."/>
            <person name="Pelletier E."/>
            <person name="Niang G."/>
            <person name="Scheremetjew M."/>
            <person name="Finn R."/>
            <person name="Kale V."/>
            <person name="Holt S."/>
            <person name="Cochrane G."/>
            <person name="Meng A."/>
            <person name="Brown T."/>
            <person name="Cohen L."/>
        </authorList>
    </citation>
    <scope>NUCLEOTIDE SEQUENCE</scope>
    <source>
        <strain evidence="2">NIES-381</strain>
    </source>
</reference>
<organism evidence="2">
    <name type="scientific">Eutreptiella gymnastica</name>
    <dbReference type="NCBI Taxonomy" id="73025"/>
    <lineage>
        <taxon>Eukaryota</taxon>
        <taxon>Discoba</taxon>
        <taxon>Euglenozoa</taxon>
        <taxon>Euglenida</taxon>
        <taxon>Spirocuta</taxon>
        <taxon>Euglenophyceae</taxon>
        <taxon>Eutreptiales</taxon>
        <taxon>Eutreptiaceae</taxon>
        <taxon>Eutreptiella</taxon>
    </lineage>
</organism>
<gene>
    <name evidence="2" type="ORF">EGYM00392_LOCUS13186</name>
</gene>
<proteinExistence type="predicted"/>
<dbReference type="AlphaFoldDB" id="A0A7S1N7A8"/>
<accession>A0A7S1N7A8</accession>
<keyword evidence="1" id="KW-0732">Signal</keyword>
<evidence type="ECO:0000256" key="1">
    <source>
        <dbReference type="SAM" id="SignalP"/>
    </source>
</evidence>
<dbReference type="EMBL" id="HBGA01036094">
    <property type="protein sequence ID" value="CAD9002103.1"/>
    <property type="molecule type" value="Transcribed_RNA"/>
</dbReference>
<sequence length="111" mass="12103">MLAFWKAPSVASAVAGILDSLVLCMANHVEEARQNVLAVFERVKSVEPSDSEDDCWAQSMRFLHASSLLPQEVMGTRHHFDEVQNEALQYAATVKAQTTALASTPAGCKQL</sequence>
<name>A0A7S1N7A8_9EUGL</name>
<protein>
    <submittedName>
        <fullName evidence="2">Uncharacterized protein</fullName>
    </submittedName>
</protein>
<feature type="chain" id="PRO_5031511778" evidence="1">
    <location>
        <begin position="27"/>
        <end position="111"/>
    </location>
</feature>